<keyword evidence="2" id="KW-0732">Signal</keyword>
<feature type="chain" id="PRO_5006832287" evidence="2">
    <location>
        <begin position="20"/>
        <end position="552"/>
    </location>
</feature>
<feature type="signal peptide" evidence="2">
    <location>
        <begin position="1"/>
        <end position="19"/>
    </location>
</feature>
<evidence type="ECO:0000259" key="3">
    <source>
        <dbReference type="Pfam" id="PF22494"/>
    </source>
</evidence>
<accession>A0A0U2SR24</accession>
<evidence type="ECO:0000313" key="4">
    <source>
        <dbReference type="EMBL" id="ALR88562.1"/>
    </source>
</evidence>
<proteinExistence type="evidence at transcript level"/>
<dbReference type="PANTHER" id="PTHR46928:SF1">
    <property type="entry name" value="MESENCHYME-SPECIFIC CELL SURFACE GLYCOPROTEIN"/>
    <property type="match status" value="1"/>
</dbReference>
<dbReference type="SUPFAM" id="SSF50969">
    <property type="entry name" value="YVTN repeat-like/Quinoprotein amine dehydrogenase"/>
    <property type="match status" value="1"/>
</dbReference>
<sequence>MVFIKLILSVYLAARLVDCLVVLEPISTLYLPYMYDEHDHGVYGLGKNAAEQLAYDDAAKLVYVVGDSAIHIIDVADTDNPTIIYHANTDRIATDVEICGDYVAITKGATHKVTPGNLYIYNRYDRSGVWNPIEDIQVGALPDMLHFTKDCSTIVVANEGEPGKSPDSWDIIDPEGTISIISLSPPASTIRTADFTSFNNRKQKYLEAGVRAPLLGQFPNISTSFSQNMEPEYIAFNEKQTTAYVTLQENNAIAEVDITSARVKEIHPLGFKNHRIHALDASDRDGEINIQTWPILGMYQPDAVVSVTIGRNEYLAIANEGDAMEIKFEFGEPWEEVMDGKDFYDDDLISSSVSDELKNALGDTSKLGRLGFSKVDNKTDKYDTFYSYGGRSFSVVRTKNMKMVYDSGSEMEDINEASYPTIFNMNGNFYDPAATPESMKDTRSDNKGPEPESLSHGQVNGKDILFIGQERMSTIILYHIYEQNGKFQADFESVYRPGKIDQTFHSLYQSRQYGDGDPEDLKFVPGTENTDPMLIVSGTVSGTLSLYKVLDK</sequence>
<reference evidence="4" key="1">
    <citation type="journal article" date="2015" name="Nature">
        <title>Hemichordate genomes and deuterostome origins.</title>
        <authorList>
            <person name="Simakov O."/>
            <person name="Kawashima T."/>
            <person name="Marletaz F."/>
            <person name="Jenkins J."/>
            <person name="Koyanagi R."/>
            <person name="Mitros T."/>
            <person name="Hisata K."/>
            <person name="Bredeson J."/>
            <person name="Shoguchi E."/>
            <person name="Gyoja F."/>
            <person name="Yue J.X."/>
            <person name="Chen Y.C."/>
            <person name="Freeman R.M.Jr."/>
            <person name="Sasaki A."/>
            <person name="Hikosaka-Katayama T."/>
            <person name="Sato A."/>
            <person name="Fujie M."/>
            <person name="Baughman K.W."/>
            <person name="Levine J."/>
            <person name="Gonzalez P."/>
            <person name="Cameron C."/>
            <person name="Fritzenwanker J.H."/>
            <person name="Pani A.M."/>
            <person name="Goto H."/>
            <person name="Kanda M."/>
            <person name="Arakaki N."/>
            <person name="Yamasaki S."/>
            <person name="Qu J."/>
            <person name="Cree A."/>
            <person name="Ding Y."/>
            <person name="Dinh H.H."/>
            <person name="Dugan S."/>
            <person name="Holder M."/>
            <person name="Jhangiani S.N."/>
            <person name="Kovar C.L."/>
            <person name="Lee S.L."/>
            <person name="Lewis L.R."/>
            <person name="Morton D."/>
            <person name="Nazareth L.V."/>
            <person name="Okwuonu G."/>
            <person name="Santibanez J."/>
            <person name="Chen R."/>
            <person name="Richards S."/>
            <person name="Muzny D.M."/>
            <person name="Gillis A."/>
            <person name="Peshkin L."/>
            <person name="Wu M."/>
            <person name="Humphreys T."/>
            <person name="Su Y.H."/>
            <person name="Putnam N.H."/>
            <person name="Schmutz J."/>
            <person name="Fujiyama A."/>
            <person name="Yu J.K."/>
            <person name="Tagawa K."/>
            <person name="Worley K.C."/>
            <person name="Gibbs R.A."/>
            <person name="Kirschner M.W."/>
            <person name="Lowe C.J."/>
            <person name="Satoh N."/>
            <person name="Rokhsar D.S."/>
            <person name="Gerhart J."/>
        </authorList>
    </citation>
    <scope>NUCLEOTIDE SEQUENCE</scope>
</reference>
<dbReference type="InterPro" id="IPR011044">
    <property type="entry name" value="Quino_amine_DH_bsu"/>
</dbReference>
<dbReference type="InterPro" id="IPR015943">
    <property type="entry name" value="WD40/YVTN_repeat-like_dom_sf"/>
</dbReference>
<dbReference type="Gene3D" id="2.130.10.10">
    <property type="entry name" value="YVTN repeat-like/Quinoprotein amine dehydrogenase"/>
    <property type="match status" value="1"/>
</dbReference>
<dbReference type="PANTHER" id="PTHR46928">
    <property type="entry name" value="MESENCHYME-SPECIFIC CELL SURFACE GLYCOPROTEIN"/>
    <property type="match status" value="1"/>
</dbReference>
<feature type="compositionally biased region" description="Basic and acidic residues" evidence="1">
    <location>
        <begin position="438"/>
        <end position="450"/>
    </location>
</feature>
<feature type="region of interest" description="Disordered" evidence="1">
    <location>
        <begin position="433"/>
        <end position="458"/>
    </location>
</feature>
<protein>
    <submittedName>
        <fullName evidence="4">Mesenchyme-specific cell surface glycoprotein-like 180</fullName>
    </submittedName>
</protein>
<name>A0A0U2SR24_SACKO</name>
<dbReference type="InterPro" id="IPR055188">
    <property type="entry name" value="Choice_anch_I"/>
</dbReference>
<dbReference type="NCBIfam" id="NF038117">
    <property type="entry name" value="choice_anch_I"/>
    <property type="match status" value="1"/>
</dbReference>
<feature type="domain" description="Choice-of-anchor I" evidence="3">
    <location>
        <begin position="49"/>
        <end position="482"/>
    </location>
</feature>
<dbReference type="InterPro" id="IPR052956">
    <property type="entry name" value="Mesenchyme-surface_protein"/>
</dbReference>
<dbReference type="Pfam" id="PF22494">
    <property type="entry name" value="choice_anch_I"/>
    <property type="match status" value="1"/>
</dbReference>
<dbReference type="EMBL" id="KU175617">
    <property type="protein sequence ID" value="ALR88562.1"/>
    <property type="molecule type" value="mRNA"/>
</dbReference>
<dbReference type="OrthoDB" id="425936at2759"/>
<organism evidence="4">
    <name type="scientific">Saccoglossus kowalevskii</name>
    <name type="common">Acorn worm</name>
    <dbReference type="NCBI Taxonomy" id="10224"/>
    <lineage>
        <taxon>Eukaryota</taxon>
        <taxon>Metazoa</taxon>
        <taxon>Hemichordata</taxon>
        <taxon>Enteropneusta</taxon>
        <taxon>Harrimaniidae</taxon>
        <taxon>Saccoglossus</taxon>
    </lineage>
</organism>
<dbReference type="AlphaFoldDB" id="A0A0U2SR24"/>
<evidence type="ECO:0000256" key="2">
    <source>
        <dbReference type="SAM" id="SignalP"/>
    </source>
</evidence>
<evidence type="ECO:0000256" key="1">
    <source>
        <dbReference type="SAM" id="MobiDB-lite"/>
    </source>
</evidence>